<dbReference type="InterPro" id="IPR008302">
    <property type="entry name" value="NamZ"/>
</dbReference>
<dbReference type="Pfam" id="PF07075">
    <property type="entry name" value="NamZ_N"/>
    <property type="match status" value="1"/>
</dbReference>
<evidence type="ECO:0008006" key="6">
    <source>
        <dbReference type="Google" id="ProtNLM"/>
    </source>
</evidence>
<evidence type="ECO:0000313" key="5">
    <source>
        <dbReference type="Proteomes" id="UP000194221"/>
    </source>
</evidence>
<dbReference type="PIRSF" id="PIRSF016719">
    <property type="entry name" value="UCP016719"/>
    <property type="match status" value="1"/>
</dbReference>
<dbReference type="AlphaFoldDB" id="A0A1Y2PGH2"/>
<dbReference type="FunCoup" id="A0A1Y2PGH2">
    <property type="interactions" value="29"/>
</dbReference>
<feature type="domain" description="Peptidoglycan beta-N-acetylmuramidase NamZ C-terminal" evidence="3">
    <location>
        <begin position="269"/>
        <end position="404"/>
    </location>
</feature>
<feature type="domain" description="Peptidoglycan beta-N-acetylmuramidase NamZ N-terminal" evidence="2">
    <location>
        <begin position="61"/>
        <end position="264"/>
    </location>
</feature>
<dbReference type="PANTHER" id="PTHR42915:SF1">
    <property type="entry name" value="PEPTIDOGLYCAN BETA-N-ACETYLMURAMIDASE NAMZ"/>
    <property type="match status" value="1"/>
</dbReference>
<keyword evidence="1" id="KW-0732">Signal</keyword>
<feature type="chain" id="PRO_5012666318" description="Lipoprotein" evidence="1">
    <location>
        <begin position="26"/>
        <end position="405"/>
    </location>
</feature>
<dbReference type="PANTHER" id="PTHR42915">
    <property type="entry name" value="HYPOTHETICAL 460 KDA PROTEIN IN FEUA-SIGW INTERGENIC REGION [PRECURSOR]"/>
    <property type="match status" value="1"/>
</dbReference>
<dbReference type="InterPro" id="IPR048503">
    <property type="entry name" value="NamZ_C"/>
</dbReference>
<name>A0A1Y2PGH2_9FLAO</name>
<dbReference type="Proteomes" id="UP000194221">
    <property type="component" value="Unassembled WGS sequence"/>
</dbReference>
<protein>
    <recommendedName>
        <fullName evidence="6">Lipoprotein</fullName>
    </recommendedName>
</protein>
<dbReference type="Pfam" id="PF20732">
    <property type="entry name" value="NamZ_C"/>
    <property type="match status" value="1"/>
</dbReference>
<comment type="caution">
    <text evidence="4">The sequence shown here is derived from an EMBL/GenBank/DDBJ whole genome shotgun (WGS) entry which is preliminary data.</text>
</comment>
<evidence type="ECO:0000313" key="4">
    <source>
        <dbReference type="EMBL" id="OSY89101.1"/>
    </source>
</evidence>
<reference evidence="4 5" key="1">
    <citation type="submission" date="2015-03" db="EMBL/GenBank/DDBJ databases">
        <title>Genome sequence of Tenacibaculum sp. S2-2, isolated from intestinal microbiota of sea cucumber, Apostichopus japonicas.</title>
        <authorList>
            <person name="Shao Z."/>
            <person name="Wang L."/>
            <person name="Li X."/>
        </authorList>
    </citation>
    <scope>NUCLEOTIDE SEQUENCE [LARGE SCALE GENOMIC DNA]</scope>
    <source>
        <strain evidence="4 5">S2-2</strain>
    </source>
</reference>
<dbReference type="Gene3D" id="3.90.1150.140">
    <property type="match status" value="1"/>
</dbReference>
<dbReference type="STRING" id="1635173.WH52_00110"/>
<dbReference type="EMBL" id="LAPZ01000001">
    <property type="protein sequence ID" value="OSY89101.1"/>
    <property type="molecule type" value="Genomic_DNA"/>
</dbReference>
<feature type="signal peptide" evidence="1">
    <location>
        <begin position="1"/>
        <end position="25"/>
    </location>
</feature>
<dbReference type="InterPro" id="IPR048502">
    <property type="entry name" value="NamZ_N"/>
</dbReference>
<evidence type="ECO:0000259" key="2">
    <source>
        <dbReference type="Pfam" id="PF07075"/>
    </source>
</evidence>
<proteinExistence type="predicted"/>
<sequence length="405" mass="46075">MILNNIKSTYLFLFFCMSLHLVSCAQKTKKEVSQTKKIVKTIKTGADQTQLYIPLLKNKNIAVVANQTSVIKNKSGNYTHIIDSLLSRNVKIKKVFSPEHGFRGKEDAGAHVNDGVDSKTQLPILSLHGKSKKPSQEQLKGLDLVVFDIQDVGARFYTYISTLHYIMEACAEANIPVIVLDRPNPNAHYIDGPVLEPKHRSFLGMHPVPVVYGMTIGEYGQMINGEKWLKDKVNCNLTVIPLENYTHNSQYSLAIKPSPNLPNDKSINLYPSLGFFEGTTINAGRGTDIQFQIYGAPFFEESEFSYTPKPNEGAKYPKHKNELCYGKDLRKTKRLDSINLEWLIDAYNQTPKTERFFGKTFTIHAGTKKLQQQIENQTSISDIRKSWENDLTEFKKVRKKYLIYQ</sequence>
<evidence type="ECO:0000259" key="3">
    <source>
        <dbReference type="Pfam" id="PF20732"/>
    </source>
</evidence>
<dbReference type="InParanoid" id="A0A1Y2PGH2"/>
<gene>
    <name evidence="4" type="ORF">WH52_00110</name>
</gene>
<keyword evidence="5" id="KW-1185">Reference proteome</keyword>
<evidence type="ECO:0000256" key="1">
    <source>
        <dbReference type="SAM" id="SignalP"/>
    </source>
</evidence>
<dbReference type="GO" id="GO:0033922">
    <property type="term" value="F:peptidoglycan beta-N-acetylmuramidase activity"/>
    <property type="evidence" value="ECO:0007669"/>
    <property type="project" value="InterPro"/>
</dbReference>
<accession>A0A1Y2PGH2</accession>
<organism evidence="4 5">
    <name type="scientific">Tenacibaculum holothuriorum</name>
    <dbReference type="NCBI Taxonomy" id="1635173"/>
    <lineage>
        <taxon>Bacteria</taxon>
        <taxon>Pseudomonadati</taxon>
        <taxon>Bacteroidota</taxon>
        <taxon>Flavobacteriia</taxon>
        <taxon>Flavobacteriales</taxon>
        <taxon>Flavobacteriaceae</taxon>
        <taxon>Tenacibaculum</taxon>
    </lineage>
</organism>
<dbReference type="Gene3D" id="3.40.50.12170">
    <property type="entry name" value="Uncharacterised protein PF07075, DUF1343"/>
    <property type="match status" value="1"/>
</dbReference>